<dbReference type="Gene3D" id="3.30.40.10">
    <property type="entry name" value="Zinc/RING finger domain, C3HC4 (zinc finger)"/>
    <property type="match status" value="1"/>
</dbReference>
<keyword evidence="1" id="KW-0677">Repeat</keyword>
<dbReference type="SUPFAM" id="SSF48403">
    <property type="entry name" value="Ankyrin repeat"/>
    <property type="match status" value="1"/>
</dbReference>
<reference evidence="4" key="1">
    <citation type="journal article" date="2020" name="bioRxiv">
        <title>Comparative genomics of Chlamydomonas.</title>
        <authorList>
            <person name="Craig R.J."/>
            <person name="Hasan A.R."/>
            <person name="Ness R.W."/>
            <person name="Keightley P.D."/>
        </authorList>
    </citation>
    <scope>NUCLEOTIDE SEQUENCE</scope>
    <source>
        <strain evidence="4">SAG 7.73</strain>
    </source>
</reference>
<dbReference type="InterPro" id="IPR036770">
    <property type="entry name" value="Ankyrin_rpt-contain_sf"/>
</dbReference>
<dbReference type="EMBL" id="JAEHOC010000065">
    <property type="protein sequence ID" value="KAG2424425.1"/>
    <property type="molecule type" value="Genomic_DNA"/>
</dbReference>
<keyword evidence="2" id="KW-0040">ANK repeat</keyword>
<dbReference type="SMART" id="SM00248">
    <property type="entry name" value="ANK"/>
    <property type="match status" value="4"/>
</dbReference>
<evidence type="ECO:0000313" key="4">
    <source>
        <dbReference type="EMBL" id="KAG2424425.1"/>
    </source>
</evidence>
<sequence>MGNIVSLSLADVRGGARTVEASVRAGTSPNKRLLFAEDVGPLPRGCKCTPLGFALLSDDMDMLQALLAAKADPNKRVGLPHKYDMTPLHLAAALCRPGAVSQLLAAGADPAAPLVGRRSSKPCRPPDGRPSDYNDQEAAAGVATAAFAAGGVDGVSAGFPLFVPMARTPAGGPAQPEPHRMGPLIDGLLGGPGCEGDTPLHTAVRQALQPALVPLVLRRMRELALLSRADFEQAVGPQAQQRLAGAFAVIEALLDAPPGGSSSTSGSSSTGTGSSRTGSSSTSSSSSSRAHPPVVHVANASGVTPLRLALSDPQDAARNVVAVLVSHPSLDLVGSDVVMRAVGHRARLPHAHLLLAAVEERAAAAAAVGSAGVAAAAQRLLDLALSLCCGDEPWLQTAGLDGARSALAVARLAARSAADRGWSGGRQPRLPQQLQLQEQAQSAASPREAPATASAAAVAAAGAPSPPRPAPRQEREALQAAPQPRPQSPAQPQPRAGAQQPAPPGVGGGGAGGDGDLVLPPWLQPRSLVARLMRNTIVMAGVGLLVRGLFGRRSTLRVALLMAAAGVVADRRGRSGGEEQEEAVRGPARQGQQGQGQQAAAGSGSGAAAAAAAAGGADTGGLGGECCACMCARAVVGFVHGGVVHNCLCEDCLREMDRRRGGSGGGGGARHCPICKVQAQAVVRVVST</sequence>
<keyword evidence="5" id="KW-1185">Reference proteome</keyword>
<dbReference type="Gene3D" id="1.25.40.20">
    <property type="entry name" value="Ankyrin repeat-containing domain"/>
    <property type="match status" value="1"/>
</dbReference>
<comment type="caution">
    <text evidence="4">The sequence shown here is derived from an EMBL/GenBank/DDBJ whole genome shotgun (WGS) entry which is preliminary data.</text>
</comment>
<feature type="compositionally biased region" description="Gly residues" evidence="3">
    <location>
        <begin position="505"/>
        <end position="515"/>
    </location>
</feature>
<dbReference type="Pfam" id="PF00023">
    <property type="entry name" value="Ank"/>
    <property type="match status" value="1"/>
</dbReference>
<feature type="compositionally biased region" description="Low complexity" evidence="3">
    <location>
        <begin position="586"/>
        <end position="601"/>
    </location>
</feature>
<dbReference type="InterPro" id="IPR002110">
    <property type="entry name" value="Ankyrin_rpt"/>
</dbReference>
<protein>
    <submittedName>
        <fullName evidence="4">Uncharacterized protein</fullName>
    </submittedName>
</protein>
<evidence type="ECO:0000256" key="3">
    <source>
        <dbReference type="SAM" id="MobiDB-lite"/>
    </source>
</evidence>
<evidence type="ECO:0000256" key="1">
    <source>
        <dbReference type="ARBA" id="ARBA00022737"/>
    </source>
</evidence>
<dbReference type="PANTHER" id="PTHR24203">
    <property type="entry name" value="ANKYRIN REPEAT FAMILY PROTEIN"/>
    <property type="match status" value="1"/>
</dbReference>
<dbReference type="AlphaFoldDB" id="A0A835SPG9"/>
<feature type="compositionally biased region" description="Low complexity" evidence="3">
    <location>
        <begin position="433"/>
        <end position="463"/>
    </location>
</feature>
<feature type="region of interest" description="Disordered" evidence="3">
    <location>
        <begin position="257"/>
        <end position="292"/>
    </location>
</feature>
<feature type="region of interest" description="Disordered" evidence="3">
    <location>
        <begin position="433"/>
        <end position="518"/>
    </location>
</feature>
<name>A0A835SPG9_CHLIN</name>
<feature type="compositionally biased region" description="Low complexity" evidence="3">
    <location>
        <begin position="259"/>
        <end position="289"/>
    </location>
</feature>
<dbReference type="PANTHER" id="PTHR24203:SF45">
    <property type="entry name" value="ANKYRIN REPEAT DOMAIN 6"/>
    <property type="match status" value="1"/>
</dbReference>
<feature type="compositionally biased region" description="Pro residues" evidence="3">
    <location>
        <begin position="483"/>
        <end position="492"/>
    </location>
</feature>
<evidence type="ECO:0000256" key="2">
    <source>
        <dbReference type="ARBA" id="ARBA00023043"/>
    </source>
</evidence>
<dbReference type="InterPro" id="IPR013083">
    <property type="entry name" value="Znf_RING/FYVE/PHD"/>
</dbReference>
<organism evidence="4 5">
    <name type="scientific">Chlamydomonas incerta</name>
    <dbReference type="NCBI Taxonomy" id="51695"/>
    <lineage>
        <taxon>Eukaryota</taxon>
        <taxon>Viridiplantae</taxon>
        <taxon>Chlorophyta</taxon>
        <taxon>core chlorophytes</taxon>
        <taxon>Chlorophyceae</taxon>
        <taxon>CS clade</taxon>
        <taxon>Chlamydomonadales</taxon>
        <taxon>Chlamydomonadaceae</taxon>
        <taxon>Chlamydomonas</taxon>
    </lineage>
</organism>
<proteinExistence type="predicted"/>
<gene>
    <name evidence="4" type="ORF">HXX76_014478</name>
</gene>
<accession>A0A835SPG9</accession>
<dbReference type="Proteomes" id="UP000650467">
    <property type="component" value="Unassembled WGS sequence"/>
</dbReference>
<feature type="region of interest" description="Disordered" evidence="3">
    <location>
        <begin position="111"/>
        <end position="135"/>
    </location>
</feature>
<dbReference type="OrthoDB" id="550145at2759"/>
<feature type="region of interest" description="Disordered" evidence="3">
    <location>
        <begin position="571"/>
        <end position="601"/>
    </location>
</feature>
<evidence type="ECO:0000313" key="5">
    <source>
        <dbReference type="Proteomes" id="UP000650467"/>
    </source>
</evidence>